<feature type="domain" description="AAA+ ATPase" evidence="4">
    <location>
        <begin position="92"/>
        <end position="228"/>
    </location>
</feature>
<protein>
    <submittedName>
        <fullName evidence="5">Stage V sporulation protein K</fullName>
    </submittedName>
</protein>
<dbReference type="GO" id="GO:0005524">
    <property type="term" value="F:ATP binding"/>
    <property type="evidence" value="ECO:0007669"/>
    <property type="project" value="UniProtKB-KW"/>
</dbReference>
<dbReference type="Pfam" id="PF17866">
    <property type="entry name" value="AAA_lid_6"/>
    <property type="match status" value="1"/>
</dbReference>
<dbReference type="Gene3D" id="1.10.8.60">
    <property type="match status" value="1"/>
</dbReference>
<dbReference type="Gene3D" id="3.40.50.300">
    <property type="entry name" value="P-loop containing nucleotide triphosphate hydrolases"/>
    <property type="match status" value="1"/>
</dbReference>
<evidence type="ECO:0000256" key="2">
    <source>
        <dbReference type="ARBA" id="ARBA00022741"/>
    </source>
</evidence>
<evidence type="ECO:0000313" key="5">
    <source>
        <dbReference type="EMBL" id="SDL64554.1"/>
    </source>
</evidence>
<dbReference type="InterPro" id="IPR000470">
    <property type="entry name" value="CbxX/CfqX_mono"/>
</dbReference>
<dbReference type="InterPro" id="IPR000641">
    <property type="entry name" value="CbxX/CfxQ"/>
</dbReference>
<dbReference type="FunFam" id="3.40.50.300:FF:000216">
    <property type="entry name" value="Type VII secretion ATPase EccA"/>
    <property type="match status" value="1"/>
</dbReference>
<evidence type="ECO:0000313" key="6">
    <source>
        <dbReference type="Proteomes" id="UP000214880"/>
    </source>
</evidence>
<keyword evidence="6" id="KW-1185">Reference proteome</keyword>
<evidence type="ECO:0000256" key="3">
    <source>
        <dbReference type="ARBA" id="ARBA00022840"/>
    </source>
</evidence>
<sequence length="317" mass="35917">MAYLCPQDVLSALKTGEIATTEAFKLLREMDSLAMPQTKPDTTNRHLRVEEILHELNSLIGLNEVKKLVREIYAFIEIQKRREKEHLSTEPLVLHMIFKGNPGTGKTTVARILGKVFREIGALSHGNIIEVERADLVGEYIGHTAQKTRDQLKKAYGGILFIDEAYSLARGGEKDFGKESIDVLVKAMEDHKNELVLILAGYQQEMETFLQTNPGLRSRFPIHIDFPDYNQRQLLQIAEQMCALRQYTLSEEARNALLRLIGKYQESGSENFGNARTIRNIIEKAIRRQAVRLIAKSTTTRQDLISIEPADITEGTV</sequence>
<keyword evidence="2" id="KW-0547">Nucleotide-binding</keyword>
<keyword evidence="3" id="KW-0067">ATP-binding</keyword>
<dbReference type="CDD" id="cd00009">
    <property type="entry name" value="AAA"/>
    <property type="match status" value="1"/>
</dbReference>
<gene>
    <name evidence="5" type="ORF">SAMN04488502_101445</name>
</gene>
<dbReference type="InterPro" id="IPR003593">
    <property type="entry name" value="AAA+_ATPase"/>
</dbReference>
<dbReference type="EMBL" id="FNHB01000001">
    <property type="protein sequence ID" value="SDL64554.1"/>
    <property type="molecule type" value="Genomic_DNA"/>
</dbReference>
<dbReference type="SUPFAM" id="SSF52540">
    <property type="entry name" value="P-loop containing nucleoside triphosphate hydrolases"/>
    <property type="match status" value="1"/>
</dbReference>
<evidence type="ECO:0000256" key="1">
    <source>
        <dbReference type="ARBA" id="ARBA00010378"/>
    </source>
</evidence>
<dbReference type="PANTHER" id="PTHR43392:SF2">
    <property type="entry name" value="AAA-TYPE ATPASE FAMILY PROTEIN _ ANKYRIN REPEAT FAMILY PROTEIN"/>
    <property type="match status" value="1"/>
</dbReference>
<dbReference type="InterPro" id="IPR027417">
    <property type="entry name" value="P-loop_NTPase"/>
</dbReference>
<reference evidence="5 6" key="1">
    <citation type="submission" date="2016-10" db="EMBL/GenBank/DDBJ databases">
        <authorList>
            <person name="de Groot N.N."/>
        </authorList>
    </citation>
    <scope>NUCLEOTIDE SEQUENCE [LARGE SCALE GENOMIC DNA]</scope>
    <source>
        <strain evidence="5 6">DSM 1736</strain>
    </source>
</reference>
<proteinExistence type="inferred from homology"/>
<organism evidence="5 6">
    <name type="scientific">Dendrosporobacter quercicolus</name>
    <dbReference type="NCBI Taxonomy" id="146817"/>
    <lineage>
        <taxon>Bacteria</taxon>
        <taxon>Bacillati</taxon>
        <taxon>Bacillota</taxon>
        <taxon>Negativicutes</taxon>
        <taxon>Selenomonadales</taxon>
        <taxon>Sporomusaceae</taxon>
        <taxon>Dendrosporobacter</taxon>
    </lineage>
</organism>
<dbReference type="InterPro" id="IPR050773">
    <property type="entry name" value="CbxX/CfxQ_RuBisCO_ESX"/>
</dbReference>
<dbReference type="SMART" id="SM00382">
    <property type="entry name" value="AAA"/>
    <property type="match status" value="1"/>
</dbReference>
<dbReference type="Proteomes" id="UP000214880">
    <property type="component" value="Unassembled WGS sequence"/>
</dbReference>
<dbReference type="OrthoDB" id="9806903at2"/>
<dbReference type="RefSeq" id="WP_092067841.1">
    <property type="nucleotide sequence ID" value="NZ_FNHB01000001.1"/>
</dbReference>
<accession>A0A1G9LS11</accession>
<name>A0A1G9LS11_9FIRM</name>
<dbReference type="PANTHER" id="PTHR43392">
    <property type="entry name" value="AAA-TYPE ATPASE FAMILY PROTEIN / ANKYRIN REPEAT FAMILY PROTEIN"/>
    <property type="match status" value="1"/>
</dbReference>
<dbReference type="GO" id="GO:0016887">
    <property type="term" value="F:ATP hydrolysis activity"/>
    <property type="evidence" value="ECO:0007669"/>
    <property type="project" value="InterPro"/>
</dbReference>
<dbReference type="InterPro" id="IPR041627">
    <property type="entry name" value="AAA_lid_6"/>
</dbReference>
<evidence type="ECO:0000259" key="4">
    <source>
        <dbReference type="SMART" id="SM00382"/>
    </source>
</evidence>
<comment type="similarity">
    <text evidence="1">Belongs to the CbxX/CfxQ family.</text>
</comment>
<dbReference type="PRINTS" id="PR00820">
    <property type="entry name" value="CBXXCFQX"/>
</dbReference>
<dbReference type="InterPro" id="IPR003959">
    <property type="entry name" value="ATPase_AAA_core"/>
</dbReference>
<dbReference type="STRING" id="146817.SAMN04488502_101445"/>
<dbReference type="AlphaFoldDB" id="A0A1G9LS11"/>
<dbReference type="Pfam" id="PF00004">
    <property type="entry name" value="AAA"/>
    <property type="match status" value="1"/>
</dbReference>
<dbReference type="PRINTS" id="PR00819">
    <property type="entry name" value="CBXCFQXSUPER"/>
</dbReference>